<dbReference type="Proteomes" id="UP001238540">
    <property type="component" value="Unassembled WGS sequence"/>
</dbReference>
<evidence type="ECO:0000313" key="1">
    <source>
        <dbReference type="EMBL" id="MDN3612376.1"/>
    </source>
</evidence>
<keyword evidence="2" id="KW-1185">Reference proteome</keyword>
<evidence type="ECO:0000313" key="2">
    <source>
        <dbReference type="Proteomes" id="UP001238540"/>
    </source>
</evidence>
<comment type="caution">
    <text evidence="1">The sequence shown here is derived from an EMBL/GenBank/DDBJ whole genome shotgun (WGS) entry which is preliminary data.</text>
</comment>
<name>A0ABT8BZ54_9VIBR</name>
<proteinExistence type="predicted"/>
<accession>A0ABT8BZ54</accession>
<dbReference type="EMBL" id="JAUFQC010000027">
    <property type="protein sequence ID" value="MDN3612376.1"/>
    <property type="molecule type" value="Genomic_DNA"/>
</dbReference>
<reference evidence="2" key="1">
    <citation type="journal article" date="2019" name="Int. J. Syst. Evol. Microbiol.">
        <title>The Global Catalogue of Microorganisms (GCM) 10K type strain sequencing project: providing services to taxonomists for standard genome sequencing and annotation.</title>
        <authorList>
            <consortium name="The Broad Institute Genomics Platform"/>
            <consortium name="The Broad Institute Genome Sequencing Center for Infectious Disease"/>
            <person name="Wu L."/>
            <person name="Ma J."/>
        </authorList>
    </citation>
    <scope>NUCLEOTIDE SEQUENCE [LARGE SCALE GENOMIC DNA]</scope>
    <source>
        <strain evidence="2">CECT 7398</strain>
    </source>
</reference>
<organism evidence="1 2">
    <name type="scientific">Vibrio ostreicida</name>
    <dbReference type="NCBI Taxonomy" id="526588"/>
    <lineage>
        <taxon>Bacteria</taxon>
        <taxon>Pseudomonadati</taxon>
        <taxon>Pseudomonadota</taxon>
        <taxon>Gammaproteobacteria</taxon>
        <taxon>Vibrionales</taxon>
        <taxon>Vibrionaceae</taxon>
        <taxon>Vibrio</taxon>
    </lineage>
</organism>
<sequence>MMKFCYLFPIAKRLRVELQHLSLFGLNASKPHLCFNPHRMSALTLIICLIMPTITRGHALEETSARLYVRDQQIELTLSVDVDNWMRQLPDIHLWLLGGADTPSSERRLMNSTLHSRLSYIIQQGTRLVIDETPAQLIPAPYSPDAQHSHIIEFRFSATHTQASPKAIDIQFPPSLGNVHFSVVQPIYQQIPAGVQRSLSLL</sequence>
<dbReference type="RefSeq" id="WP_170883522.1">
    <property type="nucleotide sequence ID" value="NZ_JABEYA020000010.1"/>
</dbReference>
<gene>
    <name evidence="1" type="ORF">QWZ16_22520</name>
</gene>
<protein>
    <submittedName>
        <fullName evidence="1">Uncharacterized protein</fullName>
    </submittedName>
</protein>